<accession>A0A6L5JUB5</accession>
<dbReference type="EMBL" id="WIXJ01000002">
    <property type="protein sequence ID" value="MQY50973.1"/>
    <property type="molecule type" value="Genomic_DNA"/>
</dbReference>
<dbReference type="Pfam" id="PF01575">
    <property type="entry name" value="MaoC_dehydratas"/>
    <property type="match status" value="1"/>
</dbReference>
<dbReference type="CDD" id="cd03449">
    <property type="entry name" value="R_hydratase"/>
    <property type="match status" value="1"/>
</dbReference>
<dbReference type="InterPro" id="IPR029069">
    <property type="entry name" value="HotDog_dom_sf"/>
</dbReference>
<organism evidence="5 6">
    <name type="scientific">Rhodocyclus tenuis</name>
    <name type="common">Rhodospirillum tenue</name>
    <dbReference type="NCBI Taxonomy" id="1066"/>
    <lineage>
        <taxon>Bacteria</taxon>
        <taxon>Pseudomonadati</taxon>
        <taxon>Pseudomonadota</taxon>
        <taxon>Betaproteobacteria</taxon>
        <taxon>Rhodocyclales</taxon>
        <taxon>Rhodocyclaceae</taxon>
        <taxon>Rhodocyclus</taxon>
    </lineage>
</organism>
<proteinExistence type="predicted"/>
<keyword evidence="1" id="KW-0808">Transferase</keyword>
<evidence type="ECO:0000256" key="1">
    <source>
        <dbReference type="ARBA" id="ARBA00022679"/>
    </source>
</evidence>
<dbReference type="PANTHER" id="PTHR43356">
    <property type="entry name" value="PHOSPHATE ACETYLTRANSFERASE"/>
    <property type="match status" value="1"/>
</dbReference>
<dbReference type="Gene3D" id="3.40.718.10">
    <property type="entry name" value="Isopropylmalate Dehydrogenase"/>
    <property type="match status" value="1"/>
</dbReference>
<dbReference type="GO" id="GO:0016746">
    <property type="term" value="F:acyltransferase activity"/>
    <property type="evidence" value="ECO:0007669"/>
    <property type="project" value="UniProtKB-KW"/>
</dbReference>
<dbReference type="NCBIfam" id="NF006045">
    <property type="entry name" value="PRK08190.1"/>
    <property type="match status" value="1"/>
</dbReference>
<comment type="caution">
    <text evidence="5">The sequence shown here is derived from an EMBL/GenBank/DDBJ whole genome shotgun (WGS) entry which is preliminary data.</text>
</comment>
<evidence type="ECO:0000259" key="4">
    <source>
        <dbReference type="Pfam" id="PF01575"/>
    </source>
</evidence>
<name>A0A6L5JUB5_RHOTE</name>
<dbReference type="Pfam" id="PF01515">
    <property type="entry name" value="PTA_PTB"/>
    <property type="match status" value="1"/>
</dbReference>
<evidence type="ECO:0000313" key="6">
    <source>
        <dbReference type="Proteomes" id="UP000480275"/>
    </source>
</evidence>
<dbReference type="Gene3D" id="3.10.129.10">
    <property type="entry name" value="Hotdog Thioesterase"/>
    <property type="match status" value="1"/>
</dbReference>
<dbReference type="InterPro" id="IPR002505">
    <property type="entry name" value="PTA_PTB"/>
</dbReference>
<reference evidence="5 6" key="1">
    <citation type="submission" date="2019-10" db="EMBL/GenBank/DDBJ databases">
        <title>Whole-genome sequence of the purple nonsulfur photosynthetic bacterium Rhodocyclus tenuis.</title>
        <authorList>
            <person name="Kyndt J.A."/>
            <person name="Meyer T.E."/>
        </authorList>
    </citation>
    <scope>NUCLEOTIDE SEQUENCE [LARGE SCALE GENOMIC DNA]</scope>
    <source>
        <strain evidence="5 6">DSM 110</strain>
    </source>
</reference>
<feature type="domain" description="Phosphate acetyl/butaryl transferase" evidence="3">
    <location>
        <begin position="244"/>
        <end position="458"/>
    </location>
</feature>
<feature type="domain" description="MaoC-like" evidence="4">
    <location>
        <begin position="25"/>
        <end position="118"/>
    </location>
</feature>
<dbReference type="AlphaFoldDB" id="A0A6L5JUB5"/>
<protein>
    <submittedName>
        <fullName evidence="5">Bifunctional enoyl-CoA hydratase/phosphate acetyltransferase</fullName>
    </submittedName>
</protein>
<dbReference type="Proteomes" id="UP000480275">
    <property type="component" value="Unassembled WGS sequence"/>
</dbReference>
<dbReference type="InterPro" id="IPR002539">
    <property type="entry name" value="MaoC-like_dom"/>
</dbReference>
<keyword evidence="2" id="KW-0012">Acyltransferase</keyword>
<dbReference type="SUPFAM" id="SSF53659">
    <property type="entry name" value="Isocitrate/Isopropylmalate dehydrogenase-like"/>
    <property type="match status" value="1"/>
</dbReference>
<evidence type="ECO:0000259" key="3">
    <source>
        <dbReference type="Pfam" id="PF01515"/>
    </source>
</evidence>
<sequence>MARETLPQILESRTYDDIALGDSAELTRTLRPEDIQLFAVMSGDANAGDVDPEFAQSGLFRDVVAHGMWSASLISTVLGTQLPGPGTLLLEHSLRFLRPVSLGDTIHIVVTAREKFAHNRHIVFDCECRNQEGQSVVSGSAEVLAPTQKYRTRRAALPEVTISDRYARLQTLLARASGLPPVDMAVVHPCDAESLGGALAAAEAGLITPILVGPAAKIRAVAAENALDLAAHRLVDVPHSHAAAAMAVSLTRNGDAAALMKGSLHTDELMAEVVARSSGLRTERRISHVFVMDVPTYPRPILITDAAVNIAPSLAEKRDIIQNAIDFAQIIGVPTPKVAILSAVETVNPSLPSTLDAAALCKMADRRQITGGLLDGPLAFDNAVSLVAAKSKGIHSAVAGQADILVVPDLESGNMLAKQLEYLANALTAGIVLGARVPIVLTSRADTCETRIASCVLAVLIAHANPPANHTENTR</sequence>
<dbReference type="NCBIfam" id="NF008852">
    <property type="entry name" value="PRK11890.1"/>
    <property type="match status" value="1"/>
</dbReference>
<dbReference type="PANTHER" id="PTHR43356:SF2">
    <property type="entry name" value="PHOSPHATE ACETYLTRANSFERASE"/>
    <property type="match status" value="1"/>
</dbReference>
<gene>
    <name evidence="5" type="ORF">GHK24_04160</name>
</gene>
<evidence type="ECO:0000256" key="2">
    <source>
        <dbReference type="ARBA" id="ARBA00023315"/>
    </source>
</evidence>
<dbReference type="OrthoDB" id="9774179at2"/>
<dbReference type="InterPro" id="IPR050500">
    <property type="entry name" value="Phos_Acetyltrans/Butyryltrans"/>
</dbReference>
<evidence type="ECO:0000313" key="5">
    <source>
        <dbReference type="EMBL" id="MQY50973.1"/>
    </source>
</evidence>
<dbReference type="SUPFAM" id="SSF54637">
    <property type="entry name" value="Thioesterase/thiol ester dehydrase-isomerase"/>
    <property type="match status" value="1"/>
</dbReference>